<dbReference type="EMBL" id="PYAW01000004">
    <property type="protein sequence ID" value="PSL45561.1"/>
    <property type="molecule type" value="Genomic_DNA"/>
</dbReference>
<dbReference type="Gene3D" id="3.30.1330.60">
    <property type="entry name" value="OmpA-like domain"/>
    <property type="match status" value="1"/>
</dbReference>
<dbReference type="PANTHER" id="PTHR30329:SF21">
    <property type="entry name" value="LIPOPROTEIN YIAD-RELATED"/>
    <property type="match status" value="1"/>
</dbReference>
<dbReference type="InterPro" id="IPR006664">
    <property type="entry name" value="OMP_bac"/>
</dbReference>
<dbReference type="GO" id="GO:0009279">
    <property type="term" value="C:cell outer membrane"/>
    <property type="evidence" value="ECO:0007669"/>
    <property type="project" value="UniProtKB-SubCell"/>
</dbReference>
<dbReference type="PRINTS" id="PR01021">
    <property type="entry name" value="OMPADOMAIN"/>
</dbReference>
<sequence>MRYYHLYFGKKLSGTVYVLALSCWLPFSLFAQEQKSVLKMAEEAYSRQEFAIAAGLYERLVHNKGKHVHTEQLLKLATCYQEVGQFSRAGSWYAKITSLPDCPAEAWFAYGEVLRNQELYSEAKLQYALFNTVKADSVQLKEMVLKSCDSALAWKQQPPVIALNAFNALNTENSEVISGVVKEGLLLVANGYQKMLLNGAVENHPADDKRTQQPYYKPYIFKQYSTDGSNIFLEALFPQLLGKYHYHVGPVCLNKAEDTLYVTINEQDKVLPDSRKGPVSGIRRLFIYQSFKHDGVWSQPVKLLLINQDGYSSSHPALTENGSLLYFVSDRPGGYGQTDIWYSEKQQDGTWGAPVNCGPDLNTIAPEAFPTINEEGVLYFSSKGYVGMGGYDIYRVKGSGSHWEHPVNMKPPFNTGGDDIGFILKGNGYEGFLSSNRQGGKGSDDVYTFTDAHYFERINDHIPPVVTSGNKPGRDSAVKGGTDKVIVKHELTPEEEKDKMELEKFQFFYAYNSTELLTESRRILDYVAGIMKKHPQWKLLVISYTDSRGTDEYNKDLSSLRCYAVINYLDNKGISPVRIYYRNIGEQAIINGCKDGVPCTEQQHKQNRRSELKVLY</sequence>
<evidence type="ECO:0000256" key="3">
    <source>
        <dbReference type="ARBA" id="ARBA00023237"/>
    </source>
</evidence>
<dbReference type="InterPro" id="IPR050330">
    <property type="entry name" value="Bact_OuterMem_StrucFunc"/>
</dbReference>
<dbReference type="InterPro" id="IPR036737">
    <property type="entry name" value="OmpA-like_sf"/>
</dbReference>
<dbReference type="InterPro" id="IPR006665">
    <property type="entry name" value="OmpA-like"/>
</dbReference>
<evidence type="ECO:0000313" key="7">
    <source>
        <dbReference type="Proteomes" id="UP000240971"/>
    </source>
</evidence>
<evidence type="ECO:0000256" key="1">
    <source>
        <dbReference type="ARBA" id="ARBA00004442"/>
    </source>
</evidence>
<comment type="subcellular location">
    <subcellularLocation>
        <location evidence="1">Cell outer membrane</location>
    </subcellularLocation>
</comment>
<dbReference type="PROSITE" id="PS51123">
    <property type="entry name" value="OMPA_2"/>
    <property type="match status" value="1"/>
</dbReference>
<reference evidence="6 7" key="1">
    <citation type="submission" date="2018-03" db="EMBL/GenBank/DDBJ databases">
        <title>Genomic Encyclopedia of Archaeal and Bacterial Type Strains, Phase II (KMG-II): from individual species to whole genera.</title>
        <authorList>
            <person name="Goeker M."/>
        </authorList>
    </citation>
    <scope>NUCLEOTIDE SEQUENCE [LARGE SCALE GENOMIC DNA]</scope>
    <source>
        <strain evidence="6 7">DSM 24859</strain>
    </source>
</reference>
<feature type="domain" description="OmpA-like" evidence="5">
    <location>
        <begin position="496"/>
        <end position="616"/>
    </location>
</feature>
<dbReference type="Proteomes" id="UP000240971">
    <property type="component" value="Unassembled WGS sequence"/>
</dbReference>
<proteinExistence type="predicted"/>
<keyword evidence="7" id="KW-1185">Reference proteome</keyword>
<dbReference type="RefSeq" id="WP_146151332.1">
    <property type="nucleotide sequence ID" value="NZ_PYAW01000004.1"/>
</dbReference>
<evidence type="ECO:0000313" key="6">
    <source>
        <dbReference type="EMBL" id="PSL45561.1"/>
    </source>
</evidence>
<dbReference type="PANTHER" id="PTHR30329">
    <property type="entry name" value="STATOR ELEMENT OF FLAGELLAR MOTOR COMPLEX"/>
    <property type="match status" value="1"/>
</dbReference>
<evidence type="ECO:0000259" key="5">
    <source>
        <dbReference type="PROSITE" id="PS51123"/>
    </source>
</evidence>
<evidence type="ECO:0000256" key="4">
    <source>
        <dbReference type="PROSITE-ProRule" id="PRU00473"/>
    </source>
</evidence>
<dbReference type="Gene3D" id="1.25.40.10">
    <property type="entry name" value="Tetratricopeptide repeat domain"/>
    <property type="match status" value="1"/>
</dbReference>
<dbReference type="PROSITE" id="PS51257">
    <property type="entry name" value="PROKAR_LIPOPROTEIN"/>
    <property type="match status" value="1"/>
</dbReference>
<protein>
    <submittedName>
        <fullName evidence="6">WD40 repeat protein</fullName>
    </submittedName>
</protein>
<keyword evidence="3" id="KW-0998">Cell outer membrane</keyword>
<accession>A0A2P8HH86</accession>
<name>A0A2P8HH86_CHINA</name>
<gene>
    <name evidence="6" type="ORF">CLV51_104267</name>
</gene>
<dbReference type="CDD" id="cd07185">
    <property type="entry name" value="OmpA_C-like"/>
    <property type="match status" value="1"/>
</dbReference>
<dbReference type="AlphaFoldDB" id="A0A2P8HH86"/>
<dbReference type="InterPro" id="IPR011990">
    <property type="entry name" value="TPR-like_helical_dom_sf"/>
</dbReference>
<dbReference type="SUPFAM" id="SSF103088">
    <property type="entry name" value="OmpA-like"/>
    <property type="match status" value="1"/>
</dbReference>
<comment type="caution">
    <text evidence="6">The sequence shown here is derived from an EMBL/GenBank/DDBJ whole genome shotgun (WGS) entry which is preliminary data.</text>
</comment>
<dbReference type="Pfam" id="PF00691">
    <property type="entry name" value="OmpA"/>
    <property type="match status" value="1"/>
</dbReference>
<evidence type="ECO:0000256" key="2">
    <source>
        <dbReference type="ARBA" id="ARBA00023136"/>
    </source>
</evidence>
<dbReference type="SUPFAM" id="SSF48452">
    <property type="entry name" value="TPR-like"/>
    <property type="match status" value="1"/>
</dbReference>
<keyword evidence="2 4" id="KW-0472">Membrane</keyword>
<organism evidence="6 7">
    <name type="scientific">Chitinophaga niastensis</name>
    <dbReference type="NCBI Taxonomy" id="536980"/>
    <lineage>
        <taxon>Bacteria</taxon>
        <taxon>Pseudomonadati</taxon>
        <taxon>Bacteroidota</taxon>
        <taxon>Chitinophagia</taxon>
        <taxon>Chitinophagales</taxon>
        <taxon>Chitinophagaceae</taxon>
        <taxon>Chitinophaga</taxon>
    </lineage>
</organism>
<dbReference type="OrthoDB" id="9809364at2"/>